<proteinExistence type="predicted"/>
<gene>
    <name evidence="1" type="ORF">DERYTH_LOCUS2249</name>
</gene>
<reference evidence="1" key="1">
    <citation type="submission" date="2021-06" db="EMBL/GenBank/DDBJ databases">
        <authorList>
            <person name="Kallberg Y."/>
            <person name="Tangrot J."/>
            <person name="Rosling A."/>
        </authorList>
    </citation>
    <scope>NUCLEOTIDE SEQUENCE</scope>
    <source>
        <strain evidence="1">MA453B</strain>
    </source>
</reference>
<organism evidence="1 2">
    <name type="scientific">Dentiscutata erythropus</name>
    <dbReference type="NCBI Taxonomy" id="1348616"/>
    <lineage>
        <taxon>Eukaryota</taxon>
        <taxon>Fungi</taxon>
        <taxon>Fungi incertae sedis</taxon>
        <taxon>Mucoromycota</taxon>
        <taxon>Glomeromycotina</taxon>
        <taxon>Glomeromycetes</taxon>
        <taxon>Diversisporales</taxon>
        <taxon>Gigasporaceae</taxon>
        <taxon>Dentiscutata</taxon>
    </lineage>
</organism>
<protein>
    <submittedName>
        <fullName evidence="1">9501_t:CDS:1</fullName>
    </submittedName>
</protein>
<dbReference type="EMBL" id="CAJVPY010000699">
    <property type="protein sequence ID" value="CAG8487665.1"/>
    <property type="molecule type" value="Genomic_DNA"/>
</dbReference>
<dbReference type="OrthoDB" id="2436248at2759"/>
<evidence type="ECO:0000313" key="1">
    <source>
        <dbReference type="EMBL" id="CAG8487665.1"/>
    </source>
</evidence>
<keyword evidence="2" id="KW-1185">Reference proteome</keyword>
<sequence length="188" mass="21086">MKTDVFPPKGIPHQPQEVLRIAKELLKKKRSQIKDIKFMWRDLEVLGEATNALGKRKTQDGDTGTTGIMIKRRRADPVSIKICGDLAKSFDMVPKVVEDLKSLIKAPLACKLPVSVNVGSKALSSPDLICRLKRAMVFKGEEKAGVEDLNLALKGFKDKFHRMDPAIFGEIVLRSGWNKLRFYAILEV</sequence>
<accession>A0A9N8ZBL8</accession>
<name>A0A9N8ZBL8_9GLOM</name>
<dbReference type="Proteomes" id="UP000789405">
    <property type="component" value="Unassembled WGS sequence"/>
</dbReference>
<dbReference type="AlphaFoldDB" id="A0A9N8ZBL8"/>
<comment type="caution">
    <text evidence="1">The sequence shown here is derived from an EMBL/GenBank/DDBJ whole genome shotgun (WGS) entry which is preliminary data.</text>
</comment>
<evidence type="ECO:0000313" key="2">
    <source>
        <dbReference type="Proteomes" id="UP000789405"/>
    </source>
</evidence>